<organism evidence="2">
    <name type="scientific">Oryza meridionalis</name>
    <dbReference type="NCBI Taxonomy" id="40149"/>
    <lineage>
        <taxon>Eukaryota</taxon>
        <taxon>Viridiplantae</taxon>
        <taxon>Streptophyta</taxon>
        <taxon>Embryophyta</taxon>
        <taxon>Tracheophyta</taxon>
        <taxon>Spermatophyta</taxon>
        <taxon>Magnoliopsida</taxon>
        <taxon>Liliopsida</taxon>
        <taxon>Poales</taxon>
        <taxon>Poaceae</taxon>
        <taxon>BOP clade</taxon>
        <taxon>Oryzoideae</taxon>
        <taxon>Oryzeae</taxon>
        <taxon>Oryzinae</taxon>
        <taxon>Oryza</taxon>
    </lineage>
</organism>
<feature type="region of interest" description="Disordered" evidence="1">
    <location>
        <begin position="79"/>
        <end position="112"/>
    </location>
</feature>
<feature type="region of interest" description="Disordered" evidence="1">
    <location>
        <begin position="1"/>
        <end position="24"/>
    </location>
</feature>
<protein>
    <submittedName>
        <fullName evidence="2">Uncharacterized protein</fullName>
    </submittedName>
</protein>
<sequence>MPAARFLGGDGVDEQGGVQTRDDVGVVGAGQGGVEWGAEYARLAGGGPLCTRAEGERLSRPAGSGVVLVGAASAAAGVEAAAEEVTNRRRGKSRTGKKTKKRTGTRYVVAGG</sequence>
<dbReference type="Gramene" id="OMERI10G07690.1">
    <property type="protein sequence ID" value="OMERI10G07690.1"/>
    <property type="gene ID" value="OMERI10G07690"/>
</dbReference>
<reference evidence="2" key="1">
    <citation type="submission" date="2015-04" db="UniProtKB">
        <authorList>
            <consortium name="EnsemblPlants"/>
        </authorList>
    </citation>
    <scope>IDENTIFICATION</scope>
</reference>
<evidence type="ECO:0000313" key="2">
    <source>
        <dbReference type="EnsemblPlants" id="OMERI10G07690.1"/>
    </source>
</evidence>
<name>A0A0E0EY09_9ORYZ</name>
<dbReference type="AlphaFoldDB" id="A0A0E0EY09"/>
<proteinExistence type="predicted"/>
<keyword evidence="3" id="KW-1185">Reference proteome</keyword>
<dbReference type="Proteomes" id="UP000008021">
    <property type="component" value="Chromosome 10"/>
</dbReference>
<feature type="compositionally biased region" description="Basic residues" evidence="1">
    <location>
        <begin position="88"/>
        <end position="104"/>
    </location>
</feature>
<reference evidence="2" key="2">
    <citation type="submission" date="2018-05" db="EMBL/GenBank/DDBJ databases">
        <title>OmerRS3 (Oryza meridionalis Reference Sequence Version 3).</title>
        <authorList>
            <person name="Zhang J."/>
            <person name="Kudrna D."/>
            <person name="Lee S."/>
            <person name="Talag J."/>
            <person name="Welchert J."/>
            <person name="Wing R.A."/>
        </authorList>
    </citation>
    <scope>NUCLEOTIDE SEQUENCE [LARGE SCALE GENOMIC DNA]</scope>
    <source>
        <strain evidence="2">cv. OR44</strain>
    </source>
</reference>
<dbReference type="HOGENOM" id="CLU_2149877_0_0_1"/>
<accession>A0A0E0EY09</accession>
<evidence type="ECO:0000256" key="1">
    <source>
        <dbReference type="SAM" id="MobiDB-lite"/>
    </source>
</evidence>
<dbReference type="EnsemblPlants" id="OMERI10G07690.1">
    <property type="protein sequence ID" value="OMERI10G07690.1"/>
    <property type="gene ID" value="OMERI10G07690"/>
</dbReference>
<evidence type="ECO:0000313" key="3">
    <source>
        <dbReference type="Proteomes" id="UP000008021"/>
    </source>
</evidence>